<evidence type="ECO:0000259" key="7">
    <source>
        <dbReference type="Pfam" id="PF17827"/>
    </source>
</evidence>
<keyword evidence="9" id="KW-1185">Reference proteome</keyword>
<keyword evidence="2 5" id="KW-0808">Transferase</keyword>
<dbReference type="InterPro" id="IPR004556">
    <property type="entry name" value="HemK-like"/>
</dbReference>
<feature type="domain" description="Release factor glutamine methyltransferase N-terminal" evidence="7">
    <location>
        <begin position="11"/>
        <end position="77"/>
    </location>
</feature>
<keyword evidence="3 5" id="KW-0949">S-adenosyl-L-methionine</keyword>
<dbReference type="NCBIfam" id="TIGR00536">
    <property type="entry name" value="hemK_fam"/>
    <property type="match status" value="1"/>
</dbReference>
<feature type="domain" description="Methyltransferase small" evidence="6">
    <location>
        <begin position="115"/>
        <end position="195"/>
    </location>
</feature>
<sequence length="287" mass="31560">MATTYNNLYLDARKRLKEAGIESAQLEAREIVCYAAGKTREQFFRDLALYASDPVEERVRALLERRLAGEPVAYIIGEWEFYGLSLDMDRNVLIPRMDTELLAERAILRARAAGEGARVLDLCAGSGCVGLAVAANVPACRVVLADLSEEALKICKQNVRRNDLNARVTCMLADAKEKPDPVLWDFDVIVCNPPYIPSGDIPGLDVSVRDYEPHSALDGGADGLDFYRSIASRWGTALRLGGGLLFEVGIGQAPDVEYILAQNGFEAIQTHRDTQGIWRVVEGTLNT</sequence>
<dbReference type="PANTHER" id="PTHR18895:SF74">
    <property type="entry name" value="MTRF1L RELEASE FACTOR GLUTAMINE METHYLTRANSFERASE"/>
    <property type="match status" value="1"/>
</dbReference>
<feature type="binding site" evidence="5">
    <location>
        <position position="192"/>
    </location>
    <ligand>
        <name>S-adenosyl-L-methionine</name>
        <dbReference type="ChEBI" id="CHEBI:59789"/>
    </ligand>
</feature>
<dbReference type="SUPFAM" id="SSF53335">
    <property type="entry name" value="S-adenosyl-L-methionine-dependent methyltransferases"/>
    <property type="match status" value="1"/>
</dbReference>
<dbReference type="Proteomes" id="UP000661435">
    <property type="component" value="Unassembled WGS sequence"/>
</dbReference>
<dbReference type="GO" id="GO:0102559">
    <property type="term" value="F:peptide chain release factor N(5)-glutamine methyltransferase activity"/>
    <property type="evidence" value="ECO:0007669"/>
    <property type="project" value="UniProtKB-EC"/>
</dbReference>
<accession>A0A8J6M7J4</accession>
<dbReference type="PANTHER" id="PTHR18895">
    <property type="entry name" value="HEMK METHYLTRANSFERASE"/>
    <property type="match status" value="1"/>
</dbReference>
<organism evidence="8 9">
    <name type="scientific">Lawsonibacter hominis</name>
    <dbReference type="NCBI Taxonomy" id="2763053"/>
    <lineage>
        <taxon>Bacteria</taxon>
        <taxon>Bacillati</taxon>
        <taxon>Bacillota</taxon>
        <taxon>Clostridia</taxon>
        <taxon>Eubacteriales</taxon>
        <taxon>Oscillospiraceae</taxon>
        <taxon>Lawsonibacter</taxon>
    </lineage>
</organism>
<dbReference type="RefSeq" id="WP_186906235.1">
    <property type="nucleotide sequence ID" value="NZ_JACOPP010000001.1"/>
</dbReference>
<comment type="caution">
    <text evidence="8">The sequence shown here is derived from an EMBL/GenBank/DDBJ whole genome shotgun (WGS) entry which is preliminary data.</text>
</comment>
<comment type="similarity">
    <text evidence="5">Belongs to the protein N5-glutamine methyltransferase family. PrmC subfamily.</text>
</comment>
<dbReference type="GO" id="GO:0003676">
    <property type="term" value="F:nucleic acid binding"/>
    <property type="evidence" value="ECO:0007669"/>
    <property type="project" value="InterPro"/>
</dbReference>
<dbReference type="EMBL" id="JACOPP010000001">
    <property type="protein sequence ID" value="MBC5732336.1"/>
    <property type="molecule type" value="Genomic_DNA"/>
</dbReference>
<dbReference type="EC" id="2.1.1.297" evidence="5"/>
<dbReference type="Pfam" id="PF17827">
    <property type="entry name" value="PrmC_N"/>
    <property type="match status" value="1"/>
</dbReference>
<evidence type="ECO:0000256" key="1">
    <source>
        <dbReference type="ARBA" id="ARBA00022603"/>
    </source>
</evidence>
<dbReference type="PROSITE" id="PS00092">
    <property type="entry name" value="N6_MTASE"/>
    <property type="match status" value="1"/>
</dbReference>
<dbReference type="Gene3D" id="1.10.8.10">
    <property type="entry name" value="DNA helicase RuvA subunit, C-terminal domain"/>
    <property type="match status" value="1"/>
</dbReference>
<proteinExistence type="inferred from homology"/>
<dbReference type="HAMAP" id="MF_02126">
    <property type="entry name" value="RF_methyltr_PrmC"/>
    <property type="match status" value="1"/>
</dbReference>
<dbReference type="InterPro" id="IPR029063">
    <property type="entry name" value="SAM-dependent_MTases_sf"/>
</dbReference>
<dbReference type="Gene3D" id="3.40.50.150">
    <property type="entry name" value="Vaccinia Virus protein VP39"/>
    <property type="match status" value="1"/>
</dbReference>
<gene>
    <name evidence="5 8" type="primary">prmC</name>
    <name evidence="8" type="ORF">H8S57_01165</name>
</gene>
<dbReference type="Pfam" id="PF05175">
    <property type="entry name" value="MTS"/>
    <property type="match status" value="1"/>
</dbReference>
<evidence type="ECO:0000313" key="9">
    <source>
        <dbReference type="Proteomes" id="UP000661435"/>
    </source>
</evidence>
<feature type="binding site" evidence="5">
    <location>
        <position position="146"/>
    </location>
    <ligand>
        <name>S-adenosyl-L-methionine</name>
        <dbReference type="ChEBI" id="CHEBI:59789"/>
    </ligand>
</feature>
<evidence type="ECO:0000313" key="8">
    <source>
        <dbReference type="EMBL" id="MBC5732336.1"/>
    </source>
</evidence>
<evidence type="ECO:0000256" key="3">
    <source>
        <dbReference type="ARBA" id="ARBA00022691"/>
    </source>
</evidence>
<dbReference type="AlphaFoldDB" id="A0A8J6M7J4"/>
<reference evidence="8" key="1">
    <citation type="submission" date="2020-08" db="EMBL/GenBank/DDBJ databases">
        <title>Genome public.</title>
        <authorList>
            <person name="Liu C."/>
            <person name="Sun Q."/>
        </authorList>
    </citation>
    <scope>NUCLEOTIDE SEQUENCE</scope>
    <source>
        <strain evidence="8">NSJ-51</strain>
    </source>
</reference>
<comment type="caution">
    <text evidence="5">Lacks conserved residue(s) required for the propagation of feature annotation.</text>
</comment>
<protein>
    <recommendedName>
        <fullName evidence="5">Release factor glutamine methyltransferase</fullName>
        <shortName evidence="5">RF MTase</shortName>
        <ecNumber evidence="5">2.1.1.297</ecNumber>
    </recommendedName>
    <alternativeName>
        <fullName evidence="5">N5-glutamine methyltransferase PrmC</fullName>
    </alternativeName>
    <alternativeName>
        <fullName evidence="5">Protein-(glutamine-N5) MTase PrmC</fullName>
    </alternativeName>
    <alternativeName>
        <fullName evidence="5">Protein-glutamine N-methyltransferase PrmC</fullName>
    </alternativeName>
</protein>
<evidence type="ECO:0000259" key="6">
    <source>
        <dbReference type="Pfam" id="PF05175"/>
    </source>
</evidence>
<evidence type="ECO:0000256" key="2">
    <source>
        <dbReference type="ARBA" id="ARBA00022679"/>
    </source>
</evidence>
<dbReference type="InterPro" id="IPR002052">
    <property type="entry name" value="DNA_methylase_N6_adenine_CS"/>
</dbReference>
<dbReference type="NCBIfam" id="TIGR03534">
    <property type="entry name" value="RF_mod_PrmC"/>
    <property type="match status" value="1"/>
</dbReference>
<evidence type="ECO:0000256" key="5">
    <source>
        <dbReference type="HAMAP-Rule" id="MF_02126"/>
    </source>
</evidence>
<dbReference type="InterPro" id="IPR007848">
    <property type="entry name" value="Small_mtfrase_dom"/>
</dbReference>
<dbReference type="InterPro" id="IPR040758">
    <property type="entry name" value="PrmC_N"/>
</dbReference>
<dbReference type="GO" id="GO:0032259">
    <property type="term" value="P:methylation"/>
    <property type="evidence" value="ECO:0007669"/>
    <property type="project" value="UniProtKB-KW"/>
</dbReference>
<keyword evidence="1 5" id="KW-0489">Methyltransferase</keyword>
<comment type="catalytic activity">
    <reaction evidence="4 5">
        <text>L-glutaminyl-[peptide chain release factor] + S-adenosyl-L-methionine = N(5)-methyl-L-glutaminyl-[peptide chain release factor] + S-adenosyl-L-homocysteine + H(+)</text>
        <dbReference type="Rhea" id="RHEA:42896"/>
        <dbReference type="Rhea" id="RHEA-COMP:10271"/>
        <dbReference type="Rhea" id="RHEA-COMP:10272"/>
        <dbReference type="ChEBI" id="CHEBI:15378"/>
        <dbReference type="ChEBI" id="CHEBI:30011"/>
        <dbReference type="ChEBI" id="CHEBI:57856"/>
        <dbReference type="ChEBI" id="CHEBI:59789"/>
        <dbReference type="ChEBI" id="CHEBI:61891"/>
        <dbReference type="EC" id="2.1.1.297"/>
    </reaction>
</comment>
<comment type="function">
    <text evidence="5">Methylates the class 1 translation termination release factors RF1/PrfA and RF2/PrfB on the glutamine residue of the universally conserved GGQ motif.</text>
</comment>
<dbReference type="InterPro" id="IPR050320">
    <property type="entry name" value="N5-glutamine_MTase"/>
</dbReference>
<evidence type="ECO:0000256" key="4">
    <source>
        <dbReference type="ARBA" id="ARBA00048391"/>
    </source>
</evidence>
<dbReference type="InterPro" id="IPR019874">
    <property type="entry name" value="RF_methyltr_PrmC"/>
</dbReference>
<dbReference type="CDD" id="cd02440">
    <property type="entry name" value="AdoMet_MTases"/>
    <property type="match status" value="1"/>
</dbReference>
<name>A0A8J6M7J4_9FIRM</name>
<feature type="binding site" evidence="5">
    <location>
        <begin position="192"/>
        <end position="195"/>
    </location>
    <ligand>
        <name>substrate</name>
    </ligand>
</feature>